<organism evidence="1 2">
    <name type="scientific">Ambrosiozyma monospora</name>
    <name type="common">Yeast</name>
    <name type="synonym">Endomycopsis monosporus</name>
    <dbReference type="NCBI Taxonomy" id="43982"/>
    <lineage>
        <taxon>Eukaryota</taxon>
        <taxon>Fungi</taxon>
        <taxon>Dikarya</taxon>
        <taxon>Ascomycota</taxon>
        <taxon>Saccharomycotina</taxon>
        <taxon>Pichiomycetes</taxon>
        <taxon>Pichiales</taxon>
        <taxon>Pichiaceae</taxon>
        <taxon>Ambrosiozyma</taxon>
    </lineage>
</organism>
<keyword evidence="2" id="KW-1185">Reference proteome</keyword>
<proteinExistence type="predicted"/>
<sequence>MLKVIALEINFNEFSDNFQISPRPVPNPFLQSLPISHLHKFSLKTGTSKNSVDLSETDFSQLSSKSIENFEIYSTNKCKILNFNKLPVNVTSLKFYVYCHEVIGAAPSSLVSLSIFVPYNLKTPLRKIISNCYRLRHFTLGSSYHTVVEKSKSMDGCAEIPSLNLRGVSQIFNRLETFSMLLLWIEQDDLQVELGKFPSRLKKFQISSRIPLGGHLKTINLNFDELNRDDIANCRFITDEGIRINILRKKWN</sequence>
<dbReference type="Gene3D" id="3.80.10.10">
    <property type="entry name" value="Ribonuclease Inhibitor"/>
    <property type="match status" value="1"/>
</dbReference>
<gene>
    <name evidence="1" type="ORF">Amon01_000723500</name>
</gene>
<evidence type="ECO:0000313" key="1">
    <source>
        <dbReference type="EMBL" id="GMG51368.1"/>
    </source>
</evidence>
<dbReference type="EMBL" id="BSXU01005198">
    <property type="protein sequence ID" value="GMG51368.1"/>
    <property type="molecule type" value="Genomic_DNA"/>
</dbReference>
<dbReference type="AlphaFoldDB" id="A0A9W6YZM4"/>
<dbReference type="InterPro" id="IPR032675">
    <property type="entry name" value="LRR_dom_sf"/>
</dbReference>
<dbReference type="Proteomes" id="UP001165063">
    <property type="component" value="Unassembled WGS sequence"/>
</dbReference>
<accession>A0A9W6YZM4</accession>
<protein>
    <submittedName>
        <fullName evidence="1">Unnamed protein product</fullName>
    </submittedName>
</protein>
<reference evidence="1" key="1">
    <citation type="submission" date="2023-04" db="EMBL/GenBank/DDBJ databases">
        <title>Ambrosiozyma monospora NBRC 1965.</title>
        <authorList>
            <person name="Ichikawa N."/>
            <person name="Sato H."/>
            <person name="Tonouchi N."/>
        </authorList>
    </citation>
    <scope>NUCLEOTIDE SEQUENCE</scope>
    <source>
        <strain evidence="1">NBRC 1965</strain>
    </source>
</reference>
<evidence type="ECO:0000313" key="2">
    <source>
        <dbReference type="Proteomes" id="UP001165063"/>
    </source>
</evidence>
<comment type="caution">
    <text evidence="1">The sequence shown here is derived from an EMBL/GenBank/DDBJ whole genome shotgun (WGS) entry which is preliminary data.</text>
</comment>
<name>A0A9W6YZM4_AMBMO</name>